<dbReference type="Proteomes" id="UP001530400">
    <property type="component" value="Unassembled WGS sequence"/>
</dbReference>
<feature type="region of interest" description="Disordered" evidence="1">
    <location>
        <begin position="434"/>
        <end position="454"/>
    </location>
</feature>
<keyword evidence="4" id="KW-1185">Reference proteome</keyword>
<evidence type="ECO:0000256" key="2">
    <source>
        <dbReference type="SAM" id="Phobius"/>
    </source>
</evidence>
<dbReference type="AlphaFoldDB" id="A0ABD3NHR2"/>
<evidence type="ECO:0000313" key="4">
    <source>
        <dbReference type="Proteomes" id="UP001530400"/>
    </source>
</evidence>
<reference evidence="3 4" key="1">
    <citation type="submission" date="2024-10" db="EMBL/GenBank/DDBJ databases">
        <title>Updated reference genomes for cyclostephanoid diatoms.</title>
        <authorList>
            <person name="Roberts W.R."/>
            <person name="Alverson A.J."/>
        </authorList>
    </citation>
    <scope>NUCLEOTIDE SEQUENCE [LARGE SCALE GENOMIC DNA]</scope>
    <source>
        <strain evidence="3 4">AJA010-31</strain>
    </source>
</reference>
<feature type="compositionally biased region" description="Basic and acidic residues" evidence="1">
    <location>
        <begin position="617"/>
        <end position="628"/>
    </location>
</feature>
<comment type="caution">
    <text evidence="3">The sequence shown here is derived from an EMBL/GenBank/DDBJ whole genome shotgun (WGS) entry which is preliminary data.</text>
</comment>
<feature type="compositionally biased region" description="Polar residues" evidence="1">
    <location>
        <begin position="595"/>
        <end position="605"/>
    </location>
</feature>
<keyword evidence="2" id="KW-1133">Transmembrane helix</keyword>
<evidence type="ECO:0000256" key="1">
    <source>
        <dbReference type="SAM" id="MobiDB-lite"/>
    </source>
</evidence>
<feature type="region of interest" description="Disordered" evidence="1">
    <location>
        <begin position="701"/>
        <end position="730"/>
    </location>
</feature>
<gene>
    <name evidence="3" type="ORF">ACHAWO_012215</name>
</gene>
<keyword evidence="2" id="KW-0812">Transmembrane</keyword>
<organism evidence="3 4">
    <name type="scientific">Cyclotella atomus</name>
    <dbReference type="NCBI Taxonomy" id="382360"/>
    <lineage>
        <taxon>Eukaryota</taxon>
        <taxon>Sar</taxon>
        <taxon>Stramenopiles</taxon>
        <taxon>Ochrophyta</taxon>
        <taxon>Bacillariophyta</taxon>
        <taxon>Coscinodiscophyceae</taxon>
        <taxon>Thalassiosirophycidae</taxon>
        <taxon>Stephanodiscales</taxon>
        <taxon>Stephanodiscaceae</taxon>
        <taxon>Cyclotella</taxon>
    </lineage>
</organism>
<proteinExistence type="predicted"/>
<feature type="compositionally biased region" description="Acidic residues" evidence="1">
    <location>
        <begin position="435"/>
        <end position="445"/>
    </location>
</feature>
<sequence>MRFSKEIPELIFNDTASSAERWSPRKSRDLYSADGYDSYLVDSSGNAYEPYSLAWRYLGLYIDCEISNSTNFYRYYNYNNGYTRKLPEDNKDGECGRKLLWAAYVDPKYKGNTIEEYQFYDMKNGTYDDSTCLASGTSHRCVKLDCHESHTHFQLVGIFKETEGMYDWTEQLFKHEGYCIWQGDEDGDVYQTMETWMEKWPTSCKQLSMPDYYGNTLYIDMHPLPEGNMTLEIYTDNMCTMLSDEMNLEAYILNLYNYYGYSNKGKQVAADYAEAIETWNEKMSVFKVCQPCRAYNLYYDQNKNSRDHRRLENDGEGDENERYNCYDDAGYINVDQCYKFETHTRLEPAYESDLNLADDQGSILFIKANGRSYGRGEPYSTPFIGGWDWNVTPEQMMYISFGSIAVVWIAMLLFFHRRHKKKCKNIPGSFGDSLHDDDEYDSDDSDSTKASNFSKRSRAIYSPPTIELADTADYSAKAGCCAADPAIHLSQSDMDGAYSPPSVVDTNTVDCSTEKGWCAQDKGINLSESEMRSIESLDDDGKYKQLCYVNYNSYSGMQSDENTTLGTEHDRRCGIQYHGFNQTISEIESMDSDDQSQLKTPSSGFIGNVDTCDSEEDQSKVGDGERGSQPDILGMSESDVSSFDSMNHKANRLQQWISQQQQQLAKPQCQEQHLPPTQILERVEEEKDDLGDALLRVQQRIIESKQHGRESPGDETAVSTDVSSTMSSIV</sequence>
<name>A0ABD3NHR2_9STRA</name>
<protein>
    <submittedName>
        <fullName evidence="3">Uncharacterized protein</fullName>
    </submittedName>
</protein>
<keyword evidence="2" id="KW-0472">Membrane</keyword>
<feature type="region of interest" description="Disordered" evidence="1">
    <location>
        <begin position="589"/>
        <end position="643"/>
    </location>
</feature>
<accession>A0ABD3NHR2</accession>
<feature type="compositionally biased region" description="Basic and acidic residues" evidence="1">
    <location>
        <begin position="702"/>
        <end position="712"/>
    </location>
</feature>
<feature type="compositionally biased region" description="Polar residues" evidence="1">
    <location>
        <begin position="717"/>
        <end position="730"/>
    </location>
</feature>
<evidence type="ECO:0000313" key="3">
    <source>
        <dbReference type="EMBL" id="KAL3774506.1"/>
    </source>
</evidence>
<feature type="transmembrane region" description="Helical" evidence="2">
    <location>
        <begin position="396"/>
        <end position="415"/>
    </location>
</feature>
<dbReference type="EMBL" id="JALLPJ020001190">
    <property type="protein sequence ID" value="KAL3774506.1"/>
    <property type="molecule type" value="Genomic_DNA"/>
</dbReference>